<dbReference type="CDD" id="cd06583">
    <property type="entry name" value="PGRP"/>
    <property type="match status" value="1"/>
</dbReference>
<dbReference type="Gene3D" id="3.40.80.10">
    <property type="entry name" value="Peptidoglycan recognition protein-like"/>
    <property type="match status" value="1"/>
</dbReference>
<evidence type="ECO:0000256" key="4">
    <source>
        <dbReference type="SAM" id="Phobius"/>
    </source>
</evidence>
<dbReference type="InterPro" id="IPR036505">
    <property type="entry name" value="Amidase/PGRP_sf"/>
</dbReference>
<evidence type="ECO:0000313" key="7">
    <source>
        <dbReference type="Proteomes" id="UP000069940"/>
    </source>
</evidence>
<dbReference type="Proteomes" id="UP000069940">
    <property type="component" value="Unassembled WGS sequence"/>
</dbReference>
<dbReference type="GeneID" id="109426115"/>
<evidence type="ECO:0000256" key="1">
    <source>
        <dbReference type="ARBA" id="ARBA00007553"/>
    </source>
</evidence>
<dbReference type="PANTHER" id="PTHR11022:SF73">
    <property type="entry name" value="PEPTIDOGLYCAN-RECOGNITION PROTEIN LD"/>
    <property type="match status" value="1"/>
</dbReference>
<dbReference type="SUPFAM" id="SSF55846">
    <property type="entry name" value="N-acetylmuramoyl-L-alanine amidase-like"/>
    <property type="match status" value="1"/>
</dbReference>
<evidence type="ECO:0000256" key="2">
    <source>
        <dbReference type="ARBA" id="ARBA00022588"/>
    </source>
</evidence>
<dbReference type="InterPro" id="IPR015510">
    <property type="entry name" value="PGRP"/>
</dbReference>
<feature type="transmembrane region" description="Helical" evidence="4">
    <location>
        <begin position="112"/>
        <end position="136"/>
    </location>
</feature>
<keyword evidence="2" id="KW-0399">Innate immunity</keyword>
<evidence type="ECO:0000256" key="3">
    <source>
        <dbReference type="ARBA" id="ARBA00022859"/>
    </source>
</evidence>
<dbReference type="EnsemblMetazoa" id="AALFPA23_014273.R20743">
    <property type="protein sequence ID" value="AALFPA23_014273.P20743"/>
    <property type="gene ID" value="AALFPA23_014273"/>
</dbReference>
<feature type="domain" description="Peptidoglycan recognition protein family" evidence="5">
    <location>
        <begin position="149"/>
        <end position="294"/>
    </location>
</feature>
<reference evidence="7" key="1">
    <citation type="journal article" date="2015" name="Proc. Natl. Acad. Sci. U.S.A.">
        <title>Genome sequence of the Asian Tiger mosquito, Aedes albopictus, reveals insights into its biology, genetics, and evolution.</title>
        <authorList>
            <person name="Chen X.G."/>
            <person name="Jiang X."/>
            <person name="Gu J."/>
            <person name="Xu M."/>
            <person name="Wu Y."/>
            <person name="Deng Y."/>
            <person name="Zhang C."/>
            <person name="Bonizzoni M."/>
            <person name="Dermauw W."/>
            <person name="Vontas J."/>
            <person name="Armbruster P."/>
            <person name="Huang X."/>
            <person name="Yang Y."/>
            <person name="Zhang H."/>
            <person name="He W."/>
            <person name="Peng H."/>
            <person name="Liu Y."/>
            <person name="Wu K."/>
            <person name="Chen J."/>
            <person name="Lirakis M."/>
            <person name="Topalis P."/>
            <person name="Van Leeuwen T."/>
            <person name="Hall A.B."/>
            <person name="Jiang X."/>
            <person name="Thorpe C."/>
            <person name="Mueller R.L."/>
            <person name="Sun C."/>
            <person name="Waterhouse R.M."/>
            <person name="Yan G."/>
            <person name="Tu Z.J."/>
            <person name="Fang X."/>
            <person name="James A.A."/>
        </authorList>
    </citation>
    <scope>NUCLEOTIDE SEQUENCE [LARGE SCALE GENOMIC DNA]</scope>
    <source>
        <strain evidence="7">Foshan</strain>
    </source>
</reference>
<comment type="similarity">
    <text evidence="1">Belongs to the N-acetylmuramoyl-L-alanine amidase 2 family.</text>
</comment>
<accession>A0ABM1Z223</accession>
<evidence type="ECO:0000313" key="6">
    <source>
        <dbReference type="EnsemblMetazoa" id="AALFPA23_014273.P20743"/>
    </source>
</evidence>
<organism evidence="6 7">
    <name type="scientific">Aedes albopictus</name>
    <name type="common">Asian tiger mosquito</name>
    <name type="synonym">Stegomyia albopicta</name>
    <dbReference type="NCBI Taxonomy" id="7160"/>
    <lineage>
        <taxon>Eukaryota</taxon>
        <taxon>Metazoa</taxon>
        <taxon>Ecdysozoa</taxon>
        <taxon>Arthropoda</taxon>
        <taxon>Hexapoda</taxon>
        <taxon>Insecta</taxon>
        <taxon>Pterygota</taxon>
        <taxon>Neoptera</taxon>
        <taxon>Endopterygota</taxon>
        <taxon>Diptera</taxon>
        <taxon>Nematocera</taxon>
        <taxon>Culicoidea</taxon>
        <taxon>Culicidae</taxon>
        <taxon>Culicinae</taxon>
        <taxon>Aedini</taxon>
        <taxon>Aedes</taxon>
        <taxon>Stegomyia</taxon>
    </lineage>
</organism>
<dbReference type="InterPro" id="IPR002502">
    <property type="entry name" value="Amidase_domain"/>
</dbReference>
<keyword evidence="3" id="KW-0391">Immunity</keyword>
<keyword evidence="4" id="KW-1133">Transmembrane helix</keyword>
<sequence length="319" mass="36439">MLIFINSRLIVSIERHLEQKQTNEQPFLHGSQLDLTLERCYSNCYNFFRSVAARTAAISSSNRLKNPISRNGSNLSEYDLEAGEHTPLLVSRVRFAPDVDDRSRHIQTVQTTALLGILTLLLFLLIGIIIAVYLLLMQVPRPWPVSHPFYLVERNVWWKQPTEEFQLNPLEKYATQNVIILHTRSETCHDQAACIELVQKLQNDAWNLNGTHIPYNFLIGGDGKTYEGRGWKTQHGFSNLPGINDTIVVGVIGTFNDQRPGPVMYAEIKALLTESIRRYCLSPNYRLFGVIDNSIANNAAAELYAEIKEWRHWKGFVTV</sequence>
<dbReference type="Pfam" id="PF01510">
    <property type="entry name" value="Amidase_2"/>
    <property type="match status" value="1"/>
</dbReference>
<dbReference type="InterPro" id="IPR006619">
    <property type="entry name" value="PGRP_domain_met/bac"/>
</dbReference>
<reference evidence="6" key="2">
    <citation type="submission" date="2025-05" db="UniProtKB">
        <authorList>
            <consortium name="EnsemblMetazoa"/>
        </authorList>
    </citation>
    <scope>IDENTIFICATION</scope>
    <source>
        <strain evidence="6">Foshan</strain>
    </source>
</reference>
<name>A0ABM1Z223_AEDAL</name>
<dbReference type="RefSeq" id="XP_019557095.3">
    <property type="nucleotide sequence ID" value="XM_019701550.3"/>
</dbReference>
<dbReference type="PANTHER" id="PTHR11022">
    <property type="entry name" value="PEPTIDOGLYCAN RECOGNITION PROTEIN"/>
    <property type="match status" value="1"/>
</dbReference>
<protein>
    <recommendedName>
        <fullName evidence="5">Peptidoglycan recognition protein family domain-containing protein</fullName>
    </recommendedName>
</protein>
<keyword evidence="4" id="KW-0812">Transmembrane</keyword>
<keyword evidence="4" id="KW-0472">Membrane</keyword>
<proteinExistence type="inferred from homology"/>
<keyword evidence="7" id="KW-1185">Reference proteome</keyword>
<evidence type="ECO:0000259" key="5">
    <source>
        <dbReference type="SMART" id="SM00701"/>
    </source>
</evidence>
<dbReference type="SMART" id="SM00701">
    <property type="entry name" value="PGRP"/>
    <property type="match status" value="1"/>
</dbReference>